<dbReference type="InterPro" id="IPR011041">
    <property type="entry name" value="Quinoprot_gluc/sorb_DH_b-prop"/>
</dbReference>
<evidence type="ECO:0000313" key="3">
    <source>
        <dbReference type="EMBL" id="KAB0266200.1"/>
    </source>
</evidence>
<reference evidence="3 4" key="1">
    <citation type="journal article" date="2019" name="Microorganisms">
        <title>Genome Insights into the Novel Species Microvirga brassicacearum, a Rapeseed Endophyte with Biotechnological Potential.</title>
        <authorList>
            <person name="Jimenez-Gomez A."/>
            <person name="Saati-Santamaria Z."/>
            <person name="Igual J.M."/>
            <person name="Rivas R."/>
            <person name="Mateos P.F."/>
            <person name="Garcia-Fraile P."/>
        </authorList>
    </citation>
    <scope>NUCLEOTIDE SEQUENCE [LARGE SCALE GENOMIC DNA]</scope>
    <source>
        <strain evidence="3 4">CDVBN77</strain>
    </source>
</reference>
<dbReference type="EMBL" id="VCMV01000024">
    <property type="protein sequence ID" value="KAB0266200.1"/>
    <property type="molecule type" value="Genomic_DNA"/>
</dbReference>
<evidence type="ECO:0000313" key="4">
    <source>
        <dbReference type="Proteomes" id="UP000325684"/>
    </source>
</evidence>
<feature type="signal peptide" evidence="1">
    <location>
        <begin position="1"/>
        <end position="26"/>
    </location>
</feature>
<dbReference type="InterPro" id="IPR011042">
    <property type="entry name" value="6-blade_b-propeller_TolB-like"/>
</dbReference>
<dbReference type="InterPro" id="IPR054539">
    <property type="entry name" value="Beta-prop_PDH"/>
</dbReference>
<proteinExistence type="predicted"/>
<dbReference type="PANTHER" id="PTHR33546:SF1">
    <property type="entry name" value="LARGE, MULTIFUNCTIONAL SECRETED PROTEIN"/>
    <property type="match status" value="1"/>
</dbReference>
<gene>
    <name evidence="3" type="ORF">FEZ63_15705</name>
</gene>
<evidence type="ECO:0000259" key="2">
    <source>
        <dbReference type="Pfam" id="PF22807"/>
    </source>
</evidence>
<dbReference type="SUPFAM" id="SSF50952">
    <property type="entry name" value="Soluble quinoprotein glucose dehydrogenase"/>
    <property type="match status" value="1"/>
</dbReference>
<dbReference type="Proteomes" id="UP000325684">
    <property type="component" value="Unassembled WGS sequence"/>
</dbReference>
<sequence length="459" mass="49229">MSTRSRILSAGTAAIALSVALSPALAQPTSPAASTGPLADQELGRRFQVKPAELPAPHASPAVSNAPLILPYQGQSPRVPDGFTATPLVIGLENPRRLLVLPNGDVIVAEQKPGYLTFLRDEDGDGRAEWVQRHAEGFNGPYGLAWRDDHILVADQDGIWKVPHKLGGVRAGHGEQKPIAQVPPEQRKPDPRAFGQELITAKGVFGLIEGHANRDLDIDPKTGALFVGVGSAGNIGVEPEVKASIQRFDADGKNQSLVAGGLRNPTGLAFHPDTGDLYAVVQERDGLGDGLVPDYLTRVEKGAFYGWPYAYIGQNPQPGFAERAPEKVKATVTPDLLFEAHSSALDLVFYDKEQFPDDYRGDAFVVLKGSWNRADPTGYKVVRVPFKDGRPEGWYENFMTGFWLSGRERAEVWGRPAAVAIAKDGSLLVADDTGGTIWKVSHAGAASSDAATGSVQPRK</sequence>
<dbReference type="AlphaFoldDB" id="A0A5N3P8Z0"/>
<dbReference type="RefSeq" id="WP_150946130.1">
    <property type="nucleotide sequence ID" value="NZ_VCMV01000024.1"/>
</dbReference>
<dbReference type="Pfam" id="PF22807">
    <property type="entry name" value="TrAA12"/>
    <property type="match status" value="1"/>
</dbReference>
<accession>A0A5N3P8Z0</accession>
<dbReference type="PANTHER" id="PTHR33546">
    <property type="entry name" value="LARGE, MULTIFUNCTIONAL SECRETED PROTEIN-RELATED"/>
    <property type="match status" value="1"/>
</dbReference>
<comment type="caution">
    <text evidence="3">The sequence shown here is derived from an EMBL/GenBank/DDBJ whole genome shotgun (WGS) entry which is preliminary data.</text>
</comment>
<feature type="domain" description="Pyrroloquinoline quinone-dependent pyranose dehydrogenase beta-propeller" evidence="2">
    <location>
        <begin position="331"/>
        <end position="442"/>
    </location>
</feature>
<organism evidence="3 4">
    <name type="scientific">Microvirga brassicacearum</name>
    <dbReference type="NCBI Taxonomy" id="2580413"/>
    <lineage>
        <taxon>Bacteria</taxon>
        <taxon>Pseudomonadati</taxon>
        <taxon>Pseudomonadota</taxon>
        <taxon>Alphaproteobacteria</taxon>
        <taxon>Hyphomicrobiales</taxon>
        <taxon>Methylobacteriaceae</taxon>
        <taxon>Microvirga</taxon>
    </lineage>
</organism>
<name>A0A5N3P8Z0_9HYPH</name>
<feature type="chain" id="PRO_5024281742" evidence="1">
    <location>
        <begin position="27"/>
        <end position="459"/>
    </location>
</feature>
<keyword evidence="4" id="KW-1185">Reference proteome</keyword>
<protein>
    <submittedName>
        <fullName evidence="3">Sorbosone dehydrogenase</fullName>
    </submittedName>
</protein>
<dbReference type="OrthoDB" id="9770043at2"/>
<dbReference type="Gene3D" id="2.120.10.30">
    <property type="entry name" value="TolB, C-terminal domain"/>
    <property type="match status" value="1"/>
</dbReference>
<keyword evidence="1" id="KW-0732">Signal</keyword>
<evidence type="ECO:0000256" key="1">
    <source>
        <dbReference type="SAM" id="SignalP"/>
    </source>
</evidence>